<comment type="caution">
    <text evidence="13">The sequence shown here is derived from an EMBL/GenBank/DDBJ whole genome shotgun (WGS) entry which is preliminary data.</text>
</comment>
<feature type="compositionally biased region" description="Polar residues" evidence="10">
    <location>
        <begin position="858"/>
        <end position="876"/>
    </location>
</feature>
<feature type="repeat" description="WD" evidence="9">
    <location>
        <begin position="227"/>
        <end position="268"/>
    </location>
</feature>
<dbReference type="InterPro" id="IPR036322">
    <property type="entry name" value="WD40_repeat_dom_sf"/>
</dbReference>
<comment type="subcellular location">
    <subcellularLocation>
        <location evidence="1 8">Cytoplasmic vesicle</location>
        <location evidence="1 8">COPI-coated vesicle membrane</location>
        <topology evidence="1 8">Peripheral membrane protein</topology>
        <orientation evidence="1 8">Cytoplasmic side</orientation>
    </subcellularLocation>
    <subcellularLocation>
        <location evidence="8">Golgi apparatus membrane</location>
        <topology evidence="8">Peripheral membrane protein</topology>
        <orientation evidence="8">Cytoplasmic side</orientation>
    </subcellularLocation>
    <text evidence="8">The coatomer is cytoplasmic or polymerized on the cytoplasmic side of the Golgi, as well as on the vesicles/buds originating from it.</text>
</comment>
<protein>
    <recommendedName>
        <fullName evidence="8">Coatomer subunit beta'</fullName>
    </recommendedName>
</protein>
<feature type="domain" description="COPA/B TPR" evidence="12">
    <location>
        <begin position="622"/>
        <end position="800"/>
    </location>
</feature>
<evidence type="ECO:0000259" key="12">
    <source>
        <dbReference type="Pfam" id="PF23953"/>
    </source>
</evidence>
<feature type="compositionally biased region" description="Basic and acidic residues" evidence="10">
    <location>
        <begin position="912"/>
        <end position="928"/>
    </location>
</feature>
<keyword evidence="3 8" id="KW-0813">Transport</keyword>
<dbReference type="Pfam" id="PF23953">
    <property type="entry name" value="TPR_COPA_B"/>
    <property type="match status" value="1"/>
</dbReference>
<comment type="similarity">
    <text evidence="2 8">Belongs to the WD repeat COPB2 family.</text>
</comment>
<keyword evidence="8" id="KW-0653">Protein transport</keyword>
<dbReference type="InterPro" id="IPR001680">
    <property type="entry name" value="WD40_rpt"/>
</dbReference>
<organism evidence="13 14">
    <name type="scientific">Tritrichomonas musculus</name>
    <dbReference type="NCBI Taxonomy" id="1915356"/>
    <lineage>
        <taxon>Eukaryota</taxon>
        <taxon>Metamonada</taxon>
        <taxon>Parabasalia</taxon>
        <taxon>Tritrichomonadida</taxon>
        <taxon>Tritrichomonadidae</taxon>
        <taxon>Tritrichomonas</taxon>
    </lineage>
</organism>
<keyword evidence="5 9" id="KW-0853">WD repeat</keyword>
<dbReference type="EMBL" id="JAPFFF010000004">
    <property type="protein sequence ID" value="KAK8891739.1"/>
    <property type="molecule type" value="Genomic_DNA"/>
</dbReference>
<evidence type="ECO:0000256" key="7">
    <source>
        <dbReference type="ARBA" id="ARBA00023329"/>
    </source>
</evidence>
<feature type="repeat" description="WD" evidence="9">
    <location>
        <begin position="95"/>
        <end position="136"/>
    </location>
</feature>
<evidence type="ECO:0000256" key="9">
    <source>
        <dbReference type="PROSITE-ProRule" id="PRU00221"/>
    </source>
</evidence>
<evidence type="ECO:0000256" key="3">
    <source>
        <dbReference type="ARBA" id="ARBA00022448"/>
    </source>
</evidence>
<keyword evidence="6" id="KW-0677">Repeat</keyword>
<dbReference type="Pfam" id="PF00400">
    <property type="entry name" value="WD40"/>
    <property type="match status" value="5"/>
</dbReference>
<dbReference type="InterPro" id="IPR006692">
    <property type="entry name" value="Beta-prop_COPA/B_2nd"/>
</dbReference>
<dbReference type="PROSITE" id="PS50082">
    <property type="entry name" value="WD_REPEATS_2"/>
    <property type="match status" value="4"/>
</dbReference>
<accession>A0ABR2KKU7</accession>
<proteinExistence type="inferred from homology"/>
<dbReference type="InterPro" id="IPR056176">
    <property type="entry name" value="TPR_COPA_B"/>
</dbReference>
<evidence type="ECO:0000256" key="2">
    <source>
        <dbReference type="ARBA" id="ARBA00010844"/>
    </source>
</evidence>
<feature type="repeat" description="WD" evidence="9">
    <location>
        <begin position="140"/>
        <end position="182"/>
    </location>
</feature>
<comment type="subunit">
    <text evidence="8">Oligomeric complex that consists of at least the alpha, beta, beta', gamma, delta, epsilon and zeta subunits.</text>
</comment>
<evidence type="ECO:0000256" key="10">
    <source>
        <dbReference type="SAM" id="MobiDB-lite"/>
    </source>
</evidence>
<evidence type="ECO:0000256" key="8">
    <source>
        <dbReference type="PIRNR" id="PIRNR005567"/>
    </source>
</evidence>
<evidence type="ECO:0000256" key="6">
    <source>
        <dbReference type="ARBA" id="ARBA00022737"/>
    </source>
</evidence>
<dbReference type="InterPro" id="IPR015943">
    <property type="entry name" value="WD40/YVTN_repeat-like_dom_sf"/>
</dbReference>
<evidence type="ECO:0000256" key="4">
    <source>
        <dbReference type="ARBA" id="ARBA00022490"/>
    </source>
</evidence>
<feature type="region of interest" description="Disordered" evidence="10">
    <location>
        <begin position="856"/>
        <end position="948"/>
    </location>
</feature>
<dbReference type="SMART" id="SM00320">
    <property type="entry name" value="WD40"/>
    <property type="match status" value="6"/>
</dbReference>
<evidence type="ECO:0000313" key="13">
    <source>
        <dbReference type="EMBL" id="KAK8891739.1"/>
    </source>
</evidence>
<keyword evidence="7 8" id="KW-0968">Cytoplasmic vesicle</keyword>
<dbReference type="InterPro" id="IPR050844">
    <property type="entry name" value="Coatomer_complex_subunit"/>
</dbReference>
<keyword evidence="8" id="KW-0472">Membrane</keyword>
<dbReference type="Pfam" id="PF04053">
    <property type="entry name" value="B-prop_COPA_B_2nd"/>
    <property type="match status" value="1"/>
</dbReference>
<dbReference type="PANTHER" id="PTHR19876">
    <property type="entry name" value="COATOMER"/>
    <property type="match status" value="1"/>
</dbReference>
<evidence type="ECO:0000313" key="14">
    <source>
        <dbReference type="Proteomes" id="UP001470230"/>
    </source>
</evidence>
<reference evidence="13 14" key="1">
    <citation type="submission" date="2024-04" db="EMBL/GenBank/DDBJ databases">
        <title>Tritrichomonas musculus Genome.</title>
        <authorList>
            <person name="Alves-Ferreira E."/>
            <person name="Grigg M."/>
            <person name="Lorenzi H."/>
            <person name="Galac M."/>
        </authorList>
    </citation>
    <scope>NUCLEOTIDE SEQUENCE [LARGE SCALE GENOMIC DNA]</scope>
    <source>
        <strain evidence="13 14">EAF2021</strain>
    </source>
</reference>
<comment type="function">
    <text evidence="8">The coatomer is a cytosolic protein complex that binds to dilysine motifs and reversibly associates with Golgi non-clathrin-coated vesicles, which further mediate biosynthetic protein transport from the ER, via the Golgi up to the trans Golgi network. Coatomer complex is required for budding from Golgi membranes, and is essential for the retrograde Golgi-to-ER transport of dilysine-tagged proteins.</text>
</comment>
<gene>
    <name evidence="13" type="ORF">M9Y10_028959</name>
</gene>
<keyword evidence="8" id="KW-0931">ER-Golgi transport</keyword>
<keyword evidence="4 8" id="KW-0963">Cytoplasm</keyword>
<feature type="compositionally biased region" description="Acidic residues" evidence="10">
    <location>
        <begin position="929"/>
        <end position="948"/>
    </location>
</feature>
<dbReference type="Proteomes" id="UP001470230">
    <property type="component" value="Unassembled WGS sequence"/>
</dbReference>
<keyword evidence="14" id="KW-1185">Reference proteome</keyword>
<dbReference type="SUPFAM" id="SSF50978">
    <property type="entry name" value="WD40 repeat-like"/>
    <property type="match status" value="1"/>
</dbReference>
<evidence type="ECO:0000256" key="5">
    <source>
        <dbReference type="ARBA" id="ARBA00022574"/>
    </source>
</evidence>
<feature type="domain" description="COPA/B second beta-propeller" evidence="11">
    <location>
        <begin position="320"/>
        <end position="577"/>
    </location>
</feature>
<dbReference type="InterPro" id="IPR016453">
    <property type="entry name" value="COPB2"/>
</dbReference>
<dbReference type="Gene3D" id="1.25.40.470">
    <property type="match status" value="1"/>
</dbReference>
<dbReference type="CDD" id="cd00200">
    <property type="entry name" value="WD40"/>
    <property type="match status" value="1"/>
</dbReference>
<dbReference type="PROSITE" id="PS50294">
    <property type="entry name" value="WD_REPEATS_REGION"/>
    <property type="match status" value="2"/>
</dbReference>
<dbReference type="Gene3D" id="2.130.10.10">
    <property type="entry name" value="YVTN repeat-like/Quinoprotein amine dehydrogenase"/>
    <property type="match status" value="1"/>
</dbReference>
<evidence type="ECO:0000256" key="1">
    <source>
        <dbReference type="ARBA" id="ARBA00004347"/>
    </source>
</evidence>
<dbReference type="PIRSF" id="PIRSF005567">
    <property type="entry name" value="Coatomer_beta'_subunit"/>
    <property type="match status" value="1"/>
</dbReference>
<name>A0ABR2KKU7_9EUKA</name>
<evidence type="ECO:0000259" key="11">
    <source>
        <dbReference type="Pfam" id="PF04053"/>
    </source>
</evidence>
<dbReference type="PANTHER" id="PTHR19876:SF2">
    <property type="entry name" value="COATOMER SUBUNIT BETA"/>
    <property type="match status" value="1"/>
</dbReference>
<feature type="repeat" description="WD" evidence="9">
    <location>
        <begin position="183"/>
        <end position="226"/>
    </location>
</feature>
<sequence>MFRHIKKLYSTVSDRVKSVEYHPTEPILAIALYNGTIQIFNTNDMSILKTIRVEANKPVRCVRFMPSFHWLIAAGDNLTIYCYDYNTGALVTSIPEAHNDFIRQIAVHPTQPLFLSCSDDSRIKLFRINKNNEISLERTFEGHDHFVMDVKINPKDPSTFATASLDQKINFWGLTTSTRRFTLSGHKGGVNCIEFFPGNDRPFIASGSDDYTIIIWDYQTKSCVVTLSGHRENVTALHFHPTFPLLFSTAEDNMFLVWNTLTHETETALDYQKKRGWAIDVKDNLVAVGYDEGLVVLKIGGDPSVIITMDSNGQTFWAKNNEIQSSQLSKSTYPGEGQIVDMTVKDVSTSEIYPSSIQFGKSRYVALCGENEYSIYSSLAWRAKSFGPGKQFVWSNSDCYAVLLASGKVEIHYDFSSNPTELETSFDVSKIFGGTLIGISSYDSITFYTWNSSGDTNPQLVRQIDVKPNGVWWSQNDTFVSIATSDSLYILQYDENFSTASDYDPQVGSETSFTMISESDFKVKKGFWYNDVFFFNDHTNTVYMMTTSGQAEVIAHTDKNMTLVGYVAKTERIFLCDKDYNFVSYSIPLSIIDFIANVTNIAEIRNAHLEEEEGANDSEIDLSDVPEEWKPKMCTLLESLRLYKEAMELCDNDDKKFVLAMKLSDTKTAVEIARKTNSYSQYAHLSAVAMKSGEFGLLRECLIKSGNDAGLLLLASCEGKRQQMNELLISQDSDSNANSKQNSNADLESSSNVTFAAAFACGNYERCIKLLIEKRRYPEASLMARTYCPKMLEECATKWKELLIEKGETRTAQTIALPSEYPEKFQQYFDSAPAQPQIESLNESKKENENAASLFVEPQNNNQSTDNLDEINTTPNIDHDVDDIVPTELNQDSPKLEDNLIDDLLNDTIDQTEPKANKSESVDKKPDDNNDDDLGSDIENFLDEMDNL</sequence>
<keyword evidence="8" id="KW-0333">Golgi apparatus</keyword>